<gene>
    <name evidence="2" type="ORF">O3M35_001309</name>
</gene>
<evidence type="ECO:0000313" key="2">
    <source>
        <dbReference type="EMBL" id="KAK9513026.1"/>
    </source>
</evidence>
<keyword evidence="3" id="KW-1185">Reference proteome</keyword>
<proteinExistence type="predicted"/>
<keyword evidence="1" id="KW-0732">Signal</keyword>
<comment type="caution">
    <text evidence="2">The sequence shown here is derived from an EMBL/GenBank/DDBJ whole genome shotgun (WGS) entry which is preliminary data.</text>
</comment>
<evidence type="ECO:0000313" key="3">
    <source>
        <dbReference type="Proteomes" id="UP001461498"/>
    </source>
</evidence>
<feature type="chain" id="PRO_5043676725" evidence="1">
    <location>
        <begin position="20"/>
        <end position="104"/>
    </location>
</feature>
<dbReference type="AlphaFoldDB" id="A0AAW1DQQ7"/>
<dbReference type="EMBL" id="JAPXFL010000001">
    <property type="protein sequence ID" value="KAK9513026.1"/>
    <property type="molecule type" value="Genomic_DNA"/>
</dbReference>
<dbReference type="Proteomes" id="UP001461498">
    <property type="component" value="Unassembled WGS sequence"/>
</dbReference>
<reference evidence="2 3" key="1">
    <citation type="submission" date="2022-12" db="EMBL/GenBank/DDBJ databases">
        <title>Chromosome-level genome assembly of true bugs.</title>
        <authorList>
            <person name="Ma L."/>
            <person name="Li H."/>
        </authorList>
    </citation>
    <scope>NUCLEOTIDE SEQUENCE [LARGE SCALE GENOMIC DNA]</scope>
    <source>
        <strain evidence="2">Lab_2022b</strain>
    </source>
</reference>
<evidence type="ECO:0000256" key="1">
    <source>
        <dbReference type="SAM" id="SignalP"/>
    </source>
</evidence>
<protein>
    <submittedName>
        <fullName evidence="2">Uncharacterized protein</fullName>
    </submittedName>
</protein>
<feature type="signal peptide" evidence="1">
    <location>
        <begin position="1"/>
        <end position="19"/>
    </location>
</feature>
<organism evidence="2 3">
    <name type="scientific">Rhynocoris fuscipes</name>
    <dbReference type="NCBI Taxonomy" id="488301"/>
    <lineage>
        <taxon>Eukaryota</taxon>
        <taxon>Metazoa</taxon>
        <taxon>Ecdysozoa</taxon>
        <taxon>Arthropoda</taxon>
        <taxon>Hexapoda</taxon>
        <taxon>Insecta</taxon>
        <taxon>Pterygota</taxon>
        <taxon>Neoptera</taxon>
        <taxon>Paraneoptera</taxon>
        <taxon>Hemiptera</taxon>
        <taxon>Heteroptera</taxon>
        <taxon>Panheteroptera</taxon>
        <taxon>Cimicomorpha</taxon>
        <taxon>Reduviidae</taxon>
        <taxon>Harpactorinae</taxon>
        <taxon>Harpactorini</taxon>
        <taxon>Rhynocoris</taxon>
    </lineage>
</organism>
<name>A0AAW1DQQ7_9HEMI</name>
<sequence>MSAMIRFILVASVIGTILTAPTQPPEDLEQVLYDQRQNGTDNVRLMVNDFTLLVAPSEGLLSFAPSALFGDLVTPKESNPNRSRSGLTKLLANMFRRNQDGNVT</sequence>
<accession>A0AAW1DQQ7</accession>